<dbReference type="InterPro" id="IPR010796">
    <property type="entry name" value="C2_B9-type_dom"/>
</dbReference>
<protein>
    <recommendedName>
        <fullName evidence="7">B9 domain-containing protein 1</fullName>
    </recommendedName>
</protein>
<keyword evidence="3" id="KW-0970">Cilium biogenesis/degradation</keyword>
<gene>
    <name evidence="9" type="ORF">TGDOM2_255620</name>
</gene>
<evidence type="ECO:0000256" key="3">
    <source>
        <dbReference type="ARBA" id="ARBA00022794"/>
    </source>
</evidence>
<keyword evidence="4" id="KW-0206">Cytoskeleton</keyword>
<dbReference type="GO" id="GO:0036038">
    <property type="term" value="C:MKS complex"/>
    <property type="evidence" value="ECO:0007669"/>
    <property type="project" value="TreeGrafter"/>
</dbReference>
<reference evidence="9 10" key="1">
    <citation type="submission" date="2014-02" db="EMBL/GenBank/DDBJ databases">
        <authorList>
            <person name="Sibley D."/>
            <person name="Venepally P."/>
            <person name="Karamycheva S."/>
            <person name="Hadjithomas M."/>
            <person name="Khan A."/>
            <person name="Brunk B."/>
            <person name="Roos D."/>
            <person name="Caler E."/>
            <person name="Lorenzi H."/>
        </authorList>
    </citation>
    <scope>NUCLEOTIDE SEQUENCE [LARGE SCALE GENOMIC DNA]</scope>
    <source>
        <strain evidence="9 10">GAB2-2007-GAL-DOM2</strain>
    </source>
</reference>
<feature type="compositionally biased region" description="Low complexity" evidence="8">
    <location>
        <begin position="1"/>
        <end position="13"/>
    </location>
</feature>
<dbReference type="GO" id="GO:0060271">
    <property type="term" value="P:cilium assembly"/>
    <property type="evidence" value="ECO:0007669"/>
    <property type="project" value="TreeGrafter"/>
</dbReference>
<evidence type="ECO:0000256" key="5">
    <source>
        <dbReference type="ARBA" id="ARBA00023273"/>
    </source>
</evidence>
<comment type="subcellular location">
    <subcellularLocation>
        <location evidence="1">Cytoplasm</location>
        <location evidence="1">Cytoskeleton</location>
        <location evidence="1">Cilium basal body</location>
    </subcellularLocation>
</comment>
<dbReference type="PANTHER" id="PTHR12968:SF1">
    <property type="entry name" value="B9 DOMAIN-CONTAINING PROTEIN 1"/>
    <property type="match status" value="1"/>
</dbReference>
<feature type="region of interest" description="Disordered" evidence="8">
    <location>
        <begin position="1"/>
        <end position="22"/>
    </location>
</feature>
<evidence type="ECO:0000256" key="2">
    <source>
        <dbReference type="ARBA" id="ARBA00022490"/>
    </source>
</evidence>
<evidence type="ECO:0000256" key="4">
    <source>
        <dbReference type="ARBA" id="ARBA00023212"/>
    </source>
</evidence>
<dbReference type="AlphaFoldDB" id="A0A086JD07"/>
<dbReference type="Pfam" id="PF07162">
    <property type="entry name" value="B9-C2"/>
    <property type="match status" value="1"/>
</dbReference>
<dbReference type="EMBL" id="AHZU02001674">
    <property type="protein sequence ID" value="KFG30025.1"/>
    <property type="molecule type" value="Genomic_DNA"/>
</dbReference>
<evidence type="ECO:0000256" key="1">
    <source>
        <dbReference type="ARBA" id="ARBA00004120"/>
    </source>
</evidence>
<dbReference type="VEuPathDB" id="ToxoDB:TGDOM2_255620"/>
<name>A0A086JD07_TOXGO</name>
<comment type="similarity">
    <text evidence="6">Belongs to the B9D family.</text>
</comment>
<dbReference type="PROSITE" id="PS51381">
    <property type="entry name" value="C2_B9"/>
    <property type="match status" value="1"/>
</dbReference>
<dbReference type="PANTHER" id="PTHR12968">
    <property type="entry name" value="B9 DOMAIN-CONTAINING"/>
    <property type="match status" value="1"/>
</dbReference>
<dbReference type="OrthoDB" id="329641at2759"/>
<accession>A0A086JD07</accession>
<keyword evidence="5" id="KW-0966">Cell projection</keyword>
<sequence>MNSNASQRASSNQGEQKVKPSTHLHAATPLERLSEQFSPRHFQVIVSGEIVSASIDGGRGSGPLVCRYLFVHGPDWRIISGEEQAISQSAYAAGASNLALEFLSYPLNADQDQVVWNFPFSLIFKSTNPFGWPRLVICVYGTDWLNRRVVIGYTSVHVPTQPGRHIHTLQLYSITSSSWMQRLVAWATGCRPEYVDPQTAARSEGREVVRTSHAGRIKVCFNVLSRDLQQLQYSL</sequence>
<dbReference type="Proteomes" id="UP000028837">
    <property type="component" value="Unassembled WGS sequence"/>
</dbReference>
<comment type="caution">
    <text evidence="9">The sequence shown here is derived from an EMBL/GenBank/DDBJ whole genome shotgun (WGS) entry which is preliminary data.</text>
</comment>
<evidence type="ECO:0000313" key="10">
    <source>
        <dbReference type="Proteomes" id="UP000028837"/>
    </source>
</evidence>
<evidence type="ECO:0000256" key="8">
    <source>
        <dbReference type="SAM" id="MobiDB-lite"/>
    </source>
</evidence>
<organism evidence="9 10">
    <name type="scientific">Toxoplasma gondii GAB2-2007-GAL-DOM2</name>
    <dbReference type="NCBI Taxonomy" id="1130820"/>
    <lineage>
        <taxon>Eukaryota</taxon>
        <taxon>Sar</taxon>
        <taxon>Alveolata</taxon>
        <taxon>Apicomplexa</taxon>
        <taxon>Conoidasida</taxon>
        <taxon>Coccidia</taxon>
        <taxon>Eucoccidiorida</taxon>
        <taxon>Eimeriorina</taxon>
        <taxon>Sarcocystidae</taxon>
        <taxon>Toxoplasma</taxon>
    </lineage>
</organism>
<evidence type="ECO:0000256" key="6">
    <source>
        <dbReference type="ARBA" id="ARBA00038411"/>
    </source>
</evidence>
<evidence type="ECO:0000313" key="9">
    <source>
        <dbReference type="EMBL" id="KFG30025.1"/>
    </source>
</evidence>
<proteinExistence type="inferred from homology"/>
<evidence type="ECO:0000256" key="7">
    <source>
        <dbReference type="ARBA" id="ARBA00039274"/>
    </source>
</evidence>
<keyword evidence="2" id="KW-0963">Cytoplasm</keyword>